<evidence type="ECO:0000256" key="1">
    <source>
        <dbReference type="ARBA" id="ARBA00000365"/>
    </source>
</evidence>
<evidence type="ECO:0000259" key="9">
    <source>
        <dbReference type="SMART" id="SM00872"/>
    </source>
</evidence>
<dbReference type="SUPFAM" id="SSF88713">
    <property type="entry name" value="Glycoside hydrolase/deacetylase"/>
    <property type="match status" value="1"/>
</dbReference>
<evidence type="ECO:0000256" key="2">
    <source>
        <dbReference type="ARBA" id="ARBA00009792"/>
    </source>
</evidence>
<dbReference type="AlphaFoldDB" id="A0A2H4S666"/>
<dbReference type="VEuPathDB" id="FungiDB:A9K55_003748"/>
<dbReference type="SUPFAM" id="SSF88688">
    <property type="entry name" value="Families 57/38 glycoside transferase middle domain"/>
    <property type="match status" value="1"/>
</dbReference>
<dbReference type="InterPro" id="IPR027291">
    <property type="entry name" value="Glyco_hydro_38_N_sf"/>
</dbReference>
<dbReference type="VEuPathDB" id="FungiDB:CCM_06392"/>
<dbReference type="GO" id="GO:0006013">
    <property type="term" value="P:mannose metabolic process"/>
    <property type="evidence" value="ECO:0007669"/>
    <property type="project" value="InterPro"/>
</dbReference>
<evidence type="ECO:0000313" key="11">
    <source>
        <dbReference type="Proteomes" id="UP000323067"/>
    </source>
</evidence>
<comment type="similarity">
    <text evidence="2">Belongs to the glycosyl hydrolase 38 family.</text>
</comment>
<dbReference type="Gene3D" id="3.20.110.10">
    <property type="entry name" value="Glycoside hydrolase 38, N terminal domain"/>
    <property type="match status" value="1"/>
</dbReference>
<dbReference type="GO" id="GO:0004559">
    <property type="term" value="F:alpha-mannosidase activity"/>
    <property type="evidence" value="ECO:0007669"/>
    <property type="project" value="UniProtKB-EC"/>
</dbReference>
<keyword evidence="4" id="KW-0479">Metal-binding</keyword>
<dbReference type="FunFam" id="3.20.110.10:FF:000002">
    <property type="entry name" value="alpha-mannosidase 2C1 isoform X1"/>
    <property type="match status" value="1"/>
</dbReference>
<organism evidence="10 11">
    <name type="scientific">Cordyceps militaris</name>
    <name type="common">Caterpillar fungus</name>
    <name type="synonym">Clavaria militaris</name>
    <dbReference type="NCBI Taxonomy" id="73501"/>
    <lineage>
        <taxon>Eukaryota</taxon>
        <taxon>Fungi</taxon>
        <taxon>Dikarya</taxon>
        <taxon>Ascomycota</taxon>
        <taxon>Pezizomycotina</taxon>
        <taxon>Sordariomycetes</taxon>
        <taxon>Hypocreomycetidae</taxon>
        <taxon>Hypocreales</taxon>
        <taxon>Cordycipitaceae</taxon>
        <taxon>Cordyceps</taxon>
    </lineage>
</organism>
<dbReference type="InterPro" id="IPR000602">
    <property type="entry name" value="Glyco_hydro_38_N"/>
</dbReference>
<evidence type="ECO:0000256" key="8">
    <source>
        <dbReference type="ARBA" id="ARBA00071615"/>
    </source>
</evidence>
<dbReference type="EC" id="3.2.1.24" evidence="3"/>
<dbReference type="InterPro" id="IPR028995">
    <property type="entry name" value="Glyco_hydro_57/38_cen_sf"/>
</dbReference>
<dbReference type="GO" id="GO:0030246">
    <property type="term" value="F:carbohydrate binding"/>
    <property type="evidence" value="ECO:0007669"/>
    <property type="project" value="InterPro"/>
</dbReference>
<dbReference type="OrthoDB" id="10261055at2759"/>
<dbReference type="GO" id="GO:0046872">
    <property type="term" value="F:metal ion binding"/>
    <property type="evidence" value="ECO:0007669"/>
    <property type="project" value="UniProtKB-KW"/>
</dbReference>
<dbReference type="Pfam" id="PF01074">
    <property type="entry name" value="Glyco_hydro_38N"/>
    <property type="match status" value="1"/>
</dbReference>
<dbReference type="InterPro" id="IPR011682">
    <property type="entry name" value="Glyco_hydro_38_C"/>
</dbReference>
<comment type="function">
    <text evidence="7">Degrades free oligosaccharides in the vacuole.</text>
</comment>
<name>A0A2H4S666_CORMI</name>
<proteinExistence type="inferred from homology"/>
<gene>
    <name evidence="10" type="ORF">A9K55_003748</name>
</gene>
<dbReference type="InterPro" id="IPR037094">
    <property type="entry name" value="Glyco_hydro_38_cen_sf"/>
</dbReference>
<evidence type="ECO:0000256" key="3">
    <source>
        <dbReference type="ARBA" id="ARBA00012752"/>
    </source>
</evidence>
<dbReference type="Pfam" id="PF09261">
    <property type="entry name" value="Alpha-mann_mid"/>
    <property type="match status" value="1"/>
</dbReference>
<dbReference type="GO" id="GO:0000329">
    <property type="term" value="C:fungal-type vacuole membrane"/>
    <property type="evidence" value="ECO:0007669"/>
    <property type="project" value="TreeGrafter"/>
</dbReference>
<evidence type="ECO:0000313" key="10">
    <source>
        <dbReference type="EMBL" id="ATY58579.1"/>
    </source>
</evidence>
<dbReference type="EMBL" id="CP023322">
    <property type="protein sequence ID" value="ATY58579.1"/>
    <property type="molecule type" value="Genomic_DNA"/>
</dbReference>
<keyword evidence="6" id="KW-0326">Glycosidase</keyword>
<dbReference type="Pfam" id="PF07748">
    <property type="entry name" value="Glyco_hydro_38C"/>
    <property type="match status" value="1"/>
</dbReference>
<dbReference type="Pfam" id="PF17677">
    <property type="entry name" value="Glyco_hydro38C2"/>
    <property type="match status" value="1"/>
</dbReference>
<comment type="catalytic activity">
    <reaction evidence="1">
        <text>Hydrolysis of terminal, non-reducing alpha-D-mannose residues in alpha-D-mannosides.</text>
        <dbReference type="EC" id="3.2.1.24"/>
    </reaction>
</comment>
<dbReference type="GO" id="GO:0009313">
    <property type="term" value="P:oligosaccharide catabolic process"/>
    <property type="evidence" value="ECO:0007669"/>
    <property type="project" value="TreeGrafter"/>
</dbReference>
<evidence type="ECO:0000256" key="5">
    <source>
        <dbReference type="ARBA" id="ARBA00022801"/>
    </source>
</evidence>
<dbReference type="InterPro" id="IPR015341">
    <property type="entry name" value="Glyco_hydro_38_cen"/>
</dbReference>
<dbReference type="CDD" id="cd10812">
    <property type="entry name" value="GH38N_AMII_ScAms1_like"/>
    <property type="match status" value="1"/>
</dbReference>
<dbReference type="SUPFAM" id="SSF74650">
    <property type="entry name" value="Galactose mutarotase-like"/>
    <property type="match status" value="1"/>
</dbReference>
<dbReference type="FunFam" id="2.70.98.30:FF:000001">
    <property type="entry name" value="alpha-mannosidase 2C1 isoform X2"/>
    <property type="match status" value="1"/>
</dbReference>
<feature type="domain" description="Glycoside hydrolase family 38 central" evidence="9">
    <location>
        <begin position="701"/>
        <end position="780"/>
    </location>
</feature>
<dbReference type="PANTHER" id="PTHR46017:SF1">
    <property type="entry name" value="ALPHA-MANNOSIDASE 2C1"/>
    <property type="match status" value="1"/>
</dbReference>
<dbReference type="InterPro" id="IPR011330">
    <property type="entry name" value="Glyco_hydro/deAcase_b/a-brl"/>
</dbReference>
<evidence type="ECO:0000256" key="6">
    <source>
        <dbReference type="ARBA" id="ARBA00023295"/>
    </source>
</evidence>
<protein>
    <recommendedName>
        <fullName evidence="8">Alpha-mannosidase</fullName>
        <ecNumber evidence="3">3.2.1.24</ecNumber>
    </recommendedName>
</protein>
<keyword evidence="5 10" id="KW-0378">Hydrolase</keyword>
<dbReference type="Gene3D" id="2.70.98.30">
    <property type="entry name" value="Golgi alpha-mannosidase II, domain 4"/>
    <property type="match status" value="1"/>
</dbReference>
<evidence type="ECO:0000256" key="4">
    <source>
        <dbReference type="ARBA" id="ARBA00022723"/>
    </source>
</evidence>
<dbReference type="SMART" id="SM00872">
    <property type="entry name" value="Alpha-mann_mid"/>
    <property type="match status" value="1"/>
</dbReference>
<dbReference type="Gene3D" id="1.20.1270.50">
    <property type="entry name" value="Glycoside hydrolase family 38, central domain"/>
    <property type="match status" value="1"/>
</dbReference>
<dbReference type="Pfam" id="PF22907">
    <property type="entry name" value="Ams1-like_1st"/>
    <property type="match status" value="1"/>
</dbReference>
<dbReference type="Proteomes" id="UP000323067">
    <property type="component" value="Chromosome iv"/>
</dbReference>
<accession>A0A2H4S666</accession>
<dbReference type="InterPro" id="IPR054723">
    <property type="entry name" value="Ams1-like_N"/>
</dbReference>
<dbReference type="InterPro" id="IPR011013">
    <property type="entry name" value="Gal_mutarotase_sf_dom"/>
</dbReference>
<evidence type="ECO:0000256" key="7">
    <source>
        <dbReference type="ARBA" id="ARBA00054985"/>
    </source>
</evidence>
<dbReference type="PANTHER" id="PTHR46017">
    <property type="entry name" value="ALPHA-MANNOSIDASE 2C1"/>
    <property type="match status" value="1"/>
</dbReference>
<reference evidence="10 11" key="1">
    <citation type="journal article" date="2017" name="BMC Genomics">
        <title>Chromosome level assembly and secondary metabolite potential of the parasitic fungus Cordyceps militaris.</title>
        <authorList>
            <person name="Kramer G.J."/>
            <person name="Nodwell J.R."/>
        </authorList>
    </citation>
    <scope>NUCLEOTIDE SEQUENCE [LARGE SCALE GENOMIC DNA]</scope>
    <source>
        <strain evidence="10 11">ATCC 34164</strain>
    </source>
</reference>
<dbReference type="FunFam" id="1.20.1270.50:FF:000004">
    <property type="entry name" value="alpha-mannosidase 2C1 isoform X1"/>
    <property type="match status" value="1"/>
</dbReference>
<sequence length="1228" mass="138381">MATTNLPDRLAMRHGTTICSECPEATYPDGCSGLYRDRHHHQPPTVPLGLVAPMSRFPSFFPSTNRHKVLTPISSSSSSSLSFLSPTFLLWFLKAGILIPNAAFTTALPADCPRHSTVAGLSHPLPPRLRRFSNRSAPPAPGHDFQVDTMGGGHDHKSRGAYPVYADKPVGVAKTSILQGRIEPFYKPGQYEKVNLLANMYNARYSGEPNIKLAVWAAPGQDRPSFQEAVSHEFKKAHIGDAFGPSWTTHWFHVTITIPKDLVDEEFVILEWDANNEGMVWTDDGMPLQGLTGNGDRIEWVIPDHFRDGKEHVIYIEMACNGMFGNAPDGTTDNTPPDPNRYFHISKASIAAVNYQARMLLFDIWQIGDAARELPEDSAEQNKALAVAMRIIDTFQVDNQDSILRCRKIAQEIIGPDVDSHRVYEVGKDPTVFGIGHCHIDSCWLWTFDETKRKVARSWSSQCDLMDRYPEAHFACSQAQQYKWLKTLYPRAFERVKAKVKEGQFHPIGGSWVEHDTNMPSGESLVRQFFYGQRFFEAEFGSRSRTFWLPDTFGYSSQLPQLCRLAGMDRFMTQKLSWNNINNFPHTTFMWVSPDGSQVICHMPPSETYTSEATLGDIRKSITNHKTMRTDSSSLLVFGKGDGGGGPTWQHLEKLRRCAGISNTIGGIPKLKLGLSVDDFFDRLTAKANAFPTWYGELYFELHRGTYTTQANNKYYNRKAEVMLRDIEQLATIASIKNKSYKYPTEDIDNMWETVLLCQFHDCLPGSSIEMCYDDTDKLYAQVFKTGHTLLKEVYQSWNASDLRASSVHESVVLNTLPWHRKEIVEISETEVGVACGDGQLLAVRSFKTQGTEPAVTLRQVTKDQFVLQNEHFRVEVEGGCITSLHDRLNDREIVEKGAKANQFVIFDDIPIYWEAWDVEVYHLNTRKNLQYGETRIHEVKPHRVTLVTDIQISKHSSMKAYISLSAALKGQSSWIECSAEVDWHESSKFLKVEFPVNIVNNEASYETAYSITKRPTHYNTSWDMAKFEVCCHRFADLSEHNYGVSILNDSKYGFATAGKVMRLSLLRSPKSPDEHADMGKHTIRWAILPHKGGLSSATVRAGYAFNTPLKVLSAPKAIIDNLGSAPIRLVNVDESASLILDTIKRGHDDEDVSRREGLCVNPGRSIIIRVYESLGGHSRGTIETSFDVKRVSKCNILEDEGDDVPFSGGKFAMKLRPFEVATFKLQL</sequence>
<dbReference type="InterPro" id="IPR041147">
    <property type="entry name" value="GH38_C"/>
</dbReference>